<dbReference type="InterPro" id="IPR008972">
    <property type="entry name" value="Cupredoxin"/>
</dbReference>
<dbReference type="AlphaFoldDB" id="A0A3B0SCB8"/>
<accession>A0A3B0SCB8</accession>
<dbReference type="SUPFAM" id="SSF49503">
    <property type="entry name" value="Cupredoxins"/>
    <property type="match status" value="1"/>
</dbReference>
<reference evidence="2" key="1">
    <citation type="submission" date="2018-06" db="EMBL/GenBank/DDBJ databases">
        <authorList>
            <person name="Zhirakovskaya E."/>
        </authorList>
    </citation>
    <scope>NUCLEOTIDE SEQUENCE</scope>
</reference>
<dbReference type="GO" id="GO:0030246">
    <property type="term" value="F:carbohydrate binding"/>
    <property type="evidence" value="ECO:0007669"/>
    <property type="project" value="InterPro"/>
</dbReference>
<dbReference type="Gene3D" id="2.60.40.1120">
    <property type="entry name" value="Carboxypeptidase-like, regulatory domain"/>
    <property type="match status" value="1"/>
</dbReference>
<name>A0A3B0SCB8_9ZZZZ</name>
<organism evidence="2">
    <name type="scientific">hydrothermal vent metagenome</name>
    <dbReference type="NCBI Taxonomy" id="652676"/>
    <lineage>
        <taxon>unclassified sequences</taxon>
        <taxon>metagenomes</taxon>
        <taxon>ecological metagenomes</taxon>
    </lineage>
</organism>
<sequence length="245" mass="26320">MKLTATAMIFALGLAGFSGISHATKYKEVEVKDGGSISGKVAAGAAAAKTKNFTISKDTQICGEGNREVPLVILKNGTVKNAVVFLDKVKQGKAFPEELKTVKLDQKGCAFLPGFTVVANGGELTATNSDSTLHNIHTYELIGKARRTMMNVSQPSAGDTVTKKVKMRKGSGVKIECDAHDFMHAYMFVAKNPYFAVINDKGEFQIDNIPAGKYKVRLWHGFLGEVKAGEIEVKAGGDTKIDLSF</sequence>
<dbReference type="InterPro" id="IPR013784">
    <property type="entry name" value="Carb-bd-like_fold"/>
</dbReference>
<evidence type="ECO:0000259" key="1">
    <source>
        <dbReference type="Pfam" id="PF14686"/>
    </source>
</evidence>
<protein>
    <recommendedName>
        <fullName evidence="1">Rhamnogalacturonan lyase domain-containing protein</fullName>
    </recommendedName>
</protein>
<evidence type="ECO:0000313" key="2">
    <source>
        <dbReference type="EMBL" id="VAV92685.1"/>
    </source>
</evidence>
<dbReference type="InterPro" id="IPR029413">
    <property type="entry name" value="RG-lyase_II"/>
</dbReference>
<dbReference type="EMBL" id="UOEC01000103">
    <property type="protein sequence ID" value="VAV92685.1"/>
    <property type="molecule type" value="Genomic_DNA"/>
</dbReference>
<gene>
    <name evidence="2" type="ORF">MNBD_ALPHA08-2221</name>
</gene>
<dbReference type="Pfam" id="PF14686">
    <property type="entry name" value="fn3_3"/>
    <property type="match status" value="1"/>
</dbReference>
<feature type="domain" description="Rhamnogalacturonan lyase" evidence="1">
    <location>
        <begin position="194"/>
        <end position="240"/>
    </location>
</feature>
<dbReference type="SUPFAM" id="SSF49452">
    <property type="entry name" value="Starch-binding domain-like"/>
    <property type="match status" value="1"/>
</dbReference>
<proteinExistence type="predicted"/>